<comment type="caution">
    <text evidence="2">The sequence shown here is derived from an EMBL/GenBank/DDBJ whole genome shotgun (WGS) entry which is preliminary data.</text>
</comment>
<proteinExistence type="predicted"/>
<dbReference type="PANTHER" id="PTHR43179:SF7">
    <property type="entry name" value="RHAMNOSYLTRANSFERASE WBBL"/>
    <property type="match status" value="1"/>
</dbReference>
<reference evidence="2" key="1">
    <citation type="journal article" date="2014" name="Int. J. Syst. Evol. Microbiol.">
        <title>Complete genome sequence of Corynebacterium casei LMG S-19264T (=DSM 44701T), isolated from a smear-ripened cheese.</title>
        <authorList>
            <consortium name="US DOE Joint Genome Institute (JGI-PGF)"/>
            <person name="Walter F."/>
            <person name="Albersmeier A."/>
            <person name="Kalinowski J."/>
            <person name="Ruckert C."/>
        </authorList>
    </citation>
    <scope>NUCLEOTIDE SEQUENCE</scope>
    <source>
        <strain evidence="2">CGMCC 1.15343</strain>
    </source>
</reference>
<dbReference type="CDD" id="cd04186">
    <property type="entry name" value="GT_2_like_c"/>
    <property type="match status" value="1"/>
</dbReference>
<accession>A0A916UK93</accession>
<feature type="domain" description="Glycosyltransferase 2-like" evidence="1">
    <location>
        <begin position="5"/>
        <end position="168"/>
    </location>
</feature>
<dbReference type="Gene3D" id="3.90.550.10">
    <property type="entry name" value="Spore Coat Polysaccharide Biosynthesis Protein SpsA, Chain A"/>
    <property type="match status" value="1"/>
</dbReference>
<reference evidence="2" key="2">
    <citation type="submission" date="2020-09" db="EMBL/GenBank/DDBJ databases">
        <authorList>
            <person name="Sun Q."/>
            <person name="Zhou Y."/>
        </authorList>
    </citation>
    <scope>NUCLEOTIDE SEQUENCE</scope>
    <source>
        <strain evidence="2">CGMCC 1.15343</strain>
    </source>
</reference>
<sequence>MRILIIIVTFNGMRWLPRCLDAAVNQTVSADILVVDNQSTDGTQAYIKDAFPDIHLVESKINLGFGKANNLGMAYGLKNGYDYFFLLNQDAYLEPDTIETLIKVQQLNPDFGILSPVQYDGTGTDMDHKFKVLFKSSKNCRLHPAALLPPGKPVKLFTAKFVMAAFWLMSRACVERVGQFDEIFSHYGEDNDYLNRVWFHRFKVGIVGNCNGFHDRENRALSVEKQLNVSFASYLAALTNPNMQLATAYWKTFRVIERRFRKAVLRKDFSQSSLIFKKLTALYSQTPSIIKTRKRNKLVQSS</sequence>
<dbReference type="GO" id="GO:0016740">
    <property type="term" value="F:transferase activity"/>
    <property type="evidence" value="ECO:0007669"/>
    <property type="project" value="UniProtKB-KW"/>
</dbReference>
<evidence type="ECO:0000259" key="1">
    <source>
        <dbReference type="Pfam" id="PF00535"/>
    </source>
</evidence>
<dbReference type="InterPro" id="IPR029044">
    <property type="entry name" value="Nucleotide-diphossugar_trans"/>
</dbReference>
<dbReference type="AlphaFoldDB" id="A0A916UK93"/>
<dbReference type="PANTHER" id="PTHR43179">
    <property type="entry name" value="RHAMNOSYLTRANSFERASE WBBL"/>
    <property type="match status" value="1"/>
</dbReference>
<keyword evidence="2" id="KW-0808">Transferase</keyword>
<dbReference type="EMBL" id="BMIL01000011">
    <property type="protein sequence ID" value="GGC73995.1"/>
    <property type="molecule type" value="Genomic_DNA"/>
</dbReference>
<gene>
    <name evidence="2" type="ORF">GCM10011387_29490</name>
</gene>
<dbReference type="Pfam" id="PF00535">
    <property type="entry name" value="Glycos_transf_2"/>
    <property type="match status" value="1"/>
</dbReference>
<evidence type="ECO:0000313" key="2">
    <source>
        <dbReference type="EMBL" id="GGC73995.1"/>
    </source>
</evidence>
<dbReference type="RefSeq" id="WP_188627699.1">
    <property type="nucleotide sequence ID" value="NZ_BMIL01000011.1"/>
</dbReference>
<dbReference type="InterPro" id="IPR001173">
    <property type="entry name" value="Glyco_trans_2-like"/>
</dbReference>
<name>A0A916UK93_9SPHI</name>
<dbReference type="SUPFAM" id="SSF53448">
    <property type="entry name" value="Nucleotide-diphospho-sugar transferases"/>
    <property type="match status" value="1"/>
</dbReference>
<protein>
    <submittedName>
        <fullName evidence="2">Glycosyl transferase</fullName>
    </submittedName>
</protein>
<evidence type="ECO:0000313" key="3">
    <source>
        <dbReference type="Proteomes" id="UP000651668"/>
    </source>
</evidence>
<keyword evidence="3" id="KW-1185">Reference proteome</keyword>
<organism evidence="2 3">
    <name type="scientific">Pedobacter quisquiliarum</name>
    <dbReference type="NCBI Taxonomy" id="1834438"/>
    <lineage>
        <taxon>Bacteria</taxon>
        <taxon>Pseudomonadati</taxon>
        <taxon>Bacteroidota</taxon>
        <taxon>Sphingobacteriia</taxon>
        <taxon>Sphingobacteriales</taxon>
        <taxon>Sphingobacteriaceae</taxon>
        <taxon>Pedobacter</taxon>
    </lineage>
</organism>
<dbReference type="Proteomes" id="UP000651668">
    <property type="component" value="Unassembled WGS sequence"/>
</dbReference>